<gene>
    <name evidence="3" type="ORF">IAA86_06195</name>
</gene>
<dbReference type="Pfam" id="PF05193">
    <property type="entry name" value="Peptidase_M16_C"/>
    <property type="match status" value="1"/>
</dbReference>
<evidence type="ECO:0000313" key="4">
    <source>
        <dbReference type="Proteomes" id="UP000886865"/>
    </source>
</evidence>
<dbReference type="EMBL" id="DVJQ01000050">
    <property type="protein sequence ID" value="HIS74592.1"/>
    <property type="molecule type" value="Genomic_DNA"/>
</dbReference>
<dbReference type="InterPro" id="IPR007863">
    <property type="entry name" value="Peptidase_M16_C"/>
</dbReference>
<dbReference type="Proteomes" id="UP000886865">
    <property type="component" value="Unassembled WGS sequence"/>
</dbReference>
<dbReference type="InterPro" id="IPR011249">
    <property type="entry name" value="Metalloenz_LuxS/M16"/>
</dbReference>
<reference evidence="3" key="1">
    <citation type="submission" date="2020-10" db="EMBL/GenBank/DDBJ databases">
        <authorList>
            <person name="Gilroy R."/>
        </authorList>
    </citation>
    <scope>NUCLEOTIDE SEQUENCE</scope>
    <source>
        <strain evidence="3">CHK152-2871</strain>
    </source>
</reference>
<name>A0A9D1FJF1_9BACT</name>
<evidence type="ECO:0000259" key="1">
    <source>
        <dbReference type="Pfam" id="PF00675"/>
    </source>
</evidence>
<dbReference type="InterPro" id="IPR050361">
    <property type="entry name" value="MPP/UQCRC_Complex"/>
</dbReference>
<dbReference type="AlphaFoldDB" id="A0A9D1FJF1"/>
<comment type="caution">
    <text evidence="3">The sequence shown here is derived from an EMBL/GenBank/DDBJ whole genome shotgun (WGS) entry which is preliminary data.</text>
</comment>
<dbReference type="SUPFAM" id="SSF63411">
    <property type="entry name" value="LuxS/MPP-like metallohydrolase"/>
    <property type="match status" value="2"/>
</dbReference>
<sequence>MEHIIKNGLDIILNDKKNTPRTSVCFYFAFDEAEKYSGIYGLFAKLLLQGTKTKDAKTLAQELENNCIDVSIKAKQDYLKASFLFLNEDFDLAMQYAKDILLNSTFDELEKEKFKIKAEINADLDNPRVLASDTFVRKIFQGHCYSNTCSKTLEEIDKVTKEDILYVYNKILNSKKVISIAGDVKNSNELSDYFALNFDFMKTNETESKIPLLEDFLPKESNVEIVKISKANLNQAQLFQGWIVPSTKSDLYPKISVMNNILGGSGLSSRLFVELRDKQGLAYTVRSSYEALFKSALFSFYIATEPKNIRKSLDGFIFELTKLAKNPPSDDELQGAKENLIGRLEYFSQTNSQLASMEGYNYLAGLGLNYSDKFIKMINAVNSDDVLEAANYVLNKNSLICALAPNEYLNF</sequence>
<dbReference type="PANTHER" id="PTHR11851">
    <property type="entry name" value="METALLOPROTEASE"/>
    <property type="match status" value="1"/>
</dbReference>
<feature type="domain" description="Peptidase M16 C-terminal" evidence="2">
    <location>
        <begin position="158"/>
        <end position="340"/>
    </location>
</feature>
<dbReference type="PANTHER" id="PTHR11851:SF224">
    <property type="entry name" value="PROCESSING PROTEASE"/>
    <property type="match status" value="1"/>
</dbReference>
<reference evidence="3" key="2">
    <citation type="journal article" date="2021" name="PeerJ">
        <title>Extensive microbial diversity within the chicken gut microbiome revealed by metagenomics and culture.</title>
        <authorList>
            <person name="Gilroy R."/>
            <person name="Ravi A."/>
            <person name="Getino M."/>
            <person name="Pursley I."/>
            <person name="Horton D.L."/>
            <person name="Alikhan N.F."/>
            <person name="Baker D."/>
            <person name="Gharbi K."/>
            <person name="Hall N."/>
            <person name="Watson M."/>
            <person name="Adriaenssens E.M."/>
            <person name="Foster-Nyarko E."/>
            <person name="Jarju S."/>
            <person name="Secka A."/>
            <person name="Antonio M."/>
            <person name="Oren A."/>
            <person name="Chaudhuri R.R."/>
            <person name="La Ragione R."/>
            <person name="Hildebrand F."/>
            <person name="Pallen M.J."/>
        </authorList>
    </citation>
    <scope>NUCLEOTIDE SEQUENCE</scope>
    <source>
        <strain evidence="3">CHK152-2871</strain>
    </source>
</reference>
<proteinExistence type="predicted"/>
<organism evidence="3 4">
    <name type="scientific">Candidatus Galligastranaerophilus intestinavium</name>
    <dbReference type="NCBI Taxonomy" id="2840836"/>
    <lineage>
        <taxon>Bacteria</taxon>
        <taxon>Candidatus Galligastranaerophilus</taxon>
    </lineage>
</organism>
<dbReference type="Pfam" id="PF00675">
    <property type="entry name" value="Peptidase_M16"/>
    <property type="match status" value="1"/>
</dbReference>
<evidence type="ECO:0000259" key="2">
    <source>
        <dbReference type="Pfam" id="PF05193"/>
    </source>
</evidence>
<dbReference type="GO" id="GO:0046872">
    <property type="term" value="F:metal ion binding"/>
    <property type="evidence" value="ECO:0007669"/>
    <property type="project" value="InterPro"/>
</dbReference>
<evidence type="ECO:0000313" key="3">
    <source>
        <dbReference type="EMBL" id="HIS74592.1"/>
    </source>
</evidence>
<feature type="domain" description="Peptidase M16 N-terminal" evidence="1">
    <location>
        <begin position="31"/>
        <end position="149"/>
    </location>
</feature>
<dbReference type="Gene3D" id="3.30.830.10">
    <property type="entry name" value="Metalloenzyme, LuxS/M16 peptidase-like"/>
    <property type="match status" value="2"/>
</dbReference>
<accession>A0A9D1FJF1</accession>
<dbReference type="InterPro" id="IPR011765">
    <property type="entry name" value="Pept_M16_N"/>
</dbReference>
<protein>
    <submittedName>
        <fullName evidence="3">Insulinase family protein</fullName>
    </submittedName>
</protein>